<keyword evidence="2" id="KW-1185">Reference proteome</keyword>
<gene>
    <name evidence="1" type="ORF">EII33_03965</name>
</gene>
<comment type="caution">
    <text evidence="1">The sequence shown here is derived from an EMBL/GenBank/DDBJ whole genome shotgun (WGS) entry which is preliminary data.</text>
</comment>
<sequence>MDNCNFYFENHIDIYFVKGNKVVPLQNLEVDLFQKKRWGRYVKIHHSSTSSAPRGYISFESDNSLRVFFPLPKKTRKQEFQSSDIFISINGGRKNKMTMIFNSTRNNKVIPSENNGEQLFLRKEVKLNNSVTIWRVSDSIQEPVSLVLLENGNLLKY</sequence>
<reference evidence="1 2" key="1">
    <citation type="submission" date="2018-11" db="EMBL/GenBank/DDBJ databases">
        <title>Genomes From Bacteria Associated with the Canine Oral Cavity: a Test Case for Automated Genome-Based Taxonomic Assignment.</title>
        <authorList>
            <person name="Coil D.A."/>
            <person name="Jospin G."/>
            <person name="Darling A.E."/>
            <person name="Wallis C."/>
            <person name="Davis I.J."/>
            <person name="Harris S."/>
            <person name="Eisen J.A."/>
            <person name="Holcombe L.J."/>
            <person name="O'Flynn C."/>
        </authorList>
    </citation>
    <scope>NUCLEOTIDE SEQUENCE [LARGE SCALE GENOMIC DNA]</scope>
    <source>
        <strain evidence="1 2">OH1047_COT-310</strain>
    </source>
</reference>
<protein>
    <submittedName>
        <fullName evidence="1">Uncharacterized protein</fullName>
    </submittedName>
</protein>
<dbReference type="AlphaFoldDB" id="A0A3P2AAP1"/>
<dbReference type="EMBL" id="RQYF01000010">
    <property type="protein sequence ID" value="RRD92471.1"/>
    <property type="molecule type" value="Genomic_DNA"/>
</dbReference>
<organism evidence="1 2">
    <name type="scientific">Prevotella heparinolytica</name>
    <dbReference type="NCBI Taxonomy" id="28113"/>
    <lineage>
        <taxon>Bacteria</taxon>
        <taxon>Pseudomonadati</taxon>
        <taxon>Bacteroidota</taxon>
        <taxon>Bacteroidia</taxon>
        <taxon>Bacteroidales</taxon>
        <taxon>Bacteroidaceae</taxon>
        <taxon>Bacteroides</taxon>
    </lineage>
</organism>
<dbReference type="GeneID" id="57240155"/>
<proteinExistence type="predicted"/>
<dbReference type="Proteomes" id="UP000279562">
    <property type="component" value="Unassembled WGS sequence"/>
</dbReference>
<evidence type="ECO:0000313" key="1">
    <source>
        <dbReference type="EMBL" id="RRD92471.1"/>
    </source>
</evidence>
<dbReference type="RefSeq" id="WP_125238623.1">
    <property type="nucleotide sequence ID" value="NZ_RQYF01000010.1"/>
</dbReference>
<name>A0A3P2AAP1_9BACE</name>
<accession>A0A3P2AAP1</accession>
<evidence type="ECO:0000313" key="2">
    <source>
        <dbReference type="Proteomes" id="UP000279562"/>
    </source>
</evidence>